<dbReference type="PANTHER" id="PTHR43065">
    <property type="entry name" value="SENSOR HISTIDINE KINASE"/>
    <property type="match status" value="1"/>
</dbReference>
<dbReference type="InterPro" id="IPR003594">
    <property type="entry name" value="HATPase_dom"/>
</dbReference>
<dbReference type="CDD" id="cd00082">
    <property type="entry name" value="HisKA"/>
    <property type="match status" value="1"/>
</dbReference>
<evidence type="ECO:0000256" key="4">
    <source>
        <dbReference type="ARBA" id="ARBA00022679"/>
    </source>
</evidence>
<keyword evidence="4 10" id="KW-0808">Transferase</keyword>
<evidence type="ECO:0000313" key="11">
    <source>
        <dbReference type="Proteomes" id="UP000297597"/>
    </source>
</evidence>
<proteinExistence type="predicted"/>
<protein>
    <recommendedName>
        <fullName evidence="2">histidine kinase</fullName>
        <ecNumber evidence="2">2.7.13.3</ecNumber>
    </recommendedName>
</protein>
<accession>A0A4Y7RTR7</accession>
<dbReference type="InterPro" id="IPR005467">
    <property type="entry name" value="His_kinase_dom"/>
</dbReference>
<name>A0A4Y7RTR7_9FIRM</name>
<evidence type="ECO:0000313" key="10">
    <source>
        <dbReference type="EMBL" id="TEB12388.1"/>
    </source>
</evidence>
<dbReference type="OrthoDB" id="505470at2"/>
<keyword evidence="7" id="KW-0067">ATP-binding</keyword>
<evidence type="ECO:0000256" key="6">
    <source>
        <dbReference type="ARBA" id="ARBA00022777"/>
    </source>
</evidence>
<evidence type="ECO:0000256" key="7">
    <source>
        <dbReference type="ARBA" id="ARBA00022840"/>
    </source>
</evidence>
<reference evidence="10 11" key="1">
    <citation type="journal article" date="2018" name="Environ. Microbiol.">
        <title>Novel energy conservation strategies and behaviour of Pelotomaculum schinkii driving syntrophic propionate catabolism.</title>
        <authorList>
            <person name="Hidalgo-Ahumada C.A.P."/>
            <person name="Nobu M.K."/>
            <person name="Narihiro T."/>
            <person name="Tamaki H."/>
            <person name="Liu W.T."/>
            <person name="Kamagata Y."/>
            <person name="Stams A.J.M."/>
            <person name="Imachi H."/>
            <person name="Sousa D.Z."/>
        </authorList>
    </citation>
    <scope>NUCLEOTIDE SEQUENCE [LARGE SCALE GENOMIC DNA]</scope>
    <source>
        <strain evidence="10 11">MGP</strain>
    </source>
</reference>
<dbReference type="Pfam" id="PF02518">
    <property type="entry name" value="HATPase_c"/>
    <property type="match status" value="1"/>
</dbReference>
<gene>
    <name evidence="10" type="primary">kinE_4</name>
    <name evidence="10" type="ORF">Pmgp_01005</name>
</gene>
<dbReference type="Gene3D" id="3.30.565.10">
    <property type="entry name" value="Histidine kinase-like ATPase, C-terminal domain"/>
    <property type="match status" value="1"/>
</dbReference>
<dbReference type="PANTHER" id="PTHR43065:SF46">
    <property type="entry name" value="C4-DICARBOXYLATE TRANSPORT SENSOR PROTEIN DCTB"/>
    <property type="match status" value="1"/>
</dbReference>
<dbReference type="SMART" id="SM00388">
    <property type="entry name" value="HisKA"/>
    <property type="match status" value="1"/>
</dbReference>
<evidence type="ECO:0000256" key="1">
    <source>
        <dbReference type="ARBA" id="ARBA00000085"/>
    </source>
</evidence>
<comment type="catalytic activity">
    <reaction evidence="1">
        <text>ATP + protein L-histidine = ADP + protein N-phospho-L-histidine.</text>
        <dbReference type="EC" id="2.7.13.3"/>
    </reaction>
</comment>
<evidence type="ECO:0000256" key="3">
    <source>
        <dbReference type="ARBA" id="ARBA00022553"/>
    </source>
</evidence>
<evidence type="ECO:0000256" key="2">
    <source>
        <dbReference type="ARBA" id="ARBA00012438"/>
    </source>
</evidence>
<dbReference type="InterPro" id="IPR003661">
    <property type="entry name" value="HisK_dim/P_dom"/>
</dbReference>
<feature type="domain" description="Histidine kinase" evidence="9">
    <location>
        <begin position="33"/>
        <end position="237"/>
    </location>
</feature>
<dbReference type="InterPro" id="IPR036890">
    <property type="entry name" value="HATPase_C_sf"/>
</dbReference>
<dbReference type="EMBL" id="QFFZ01000007">
    <property type="protein sequence ID" value="TEB12388.1"/>
    <property type="molecule type" value="Genomic_DNA"/>
</dbReference>
<dbReference type="Gene3D" id="1.10.287.130">
    <property type="match status" value="1"/>
</dbReference>
<dbReference type="PROSITE" id="PS50109">
    <property type="entry name" value="HIS_KIN"/>
    <property type="match status" value="1"/>
</dbReference>
<dbReference type="PRINTS" id="PR00344">
    <property type="entry name" value="BCTRLSENSOR"/>
</dbReference>
<keyword evidence="5" id="KW-0547">Nucleotide-binding</keyword>
<dbReference type="SUPFAM" id="SSF55874">
    <property type="entry name" value="ATPase domain of HSP90 chaperone/DNA topoisomerase II/histidine kinase"/>
    <property type="match status" value="1"/>
</dbReference>
<dbReference type="AlphaFoldDB" id="A0A4Y7RTR7"/>
<evidence type="ECO:0000259" key="9">
    <source>
        <dbReference type="PROSITE" id="PS50109"/>
    </source>
</evidence>
<dbReference type="Pfam" id="PF00512">
    <property type="entry name" value="HisKA"/>
    <property type="match status" value="1"/>
</dbReference>
<dbReference type="SMART" id="SM00387">
    <property type="entry name" value="HATPase_c"/>
    <property type="match status" value="1"/>
</dbReference>
<dbReference type="Proteomes" id="UP000297597">
    <property type="component" value="Unassembled WGS sequence"/>
</dbReference>
<evidence type="ECO:0000256" key="8">
    <source>
        <dbReference type="ARBA" id="ARBA00023012"/>
    </source>
</evidence>
<keyword evidence="3" id="KW-0597">Phosphoprotein</keyword>
<sequence>MLILGIDITEQKRLGKEIARLERLNLVGEMAAGIGHEIRNPMTTVRGLLQMLGEKDDCAKYKDYFNLMIEELDRANTIISEYLSLAKNKPVELKKHSLNRIISVILPLITADALVTDKRIEVELANIPKLLLDEKEIRQLILNLVRNGLEAMSPGGSVIIKTYADDEDVVLAVRDHGNGIDPEILEKIGTPFHTTKENGTGLGLAVCYSIAARHNATIDLETGTEGTTFYVRFKAKKEVPNNQITMQTQMR</sequence>
<dbReference type="EC" id="2.7.13.3" evidence="2"/>
<keyword evidence="11" id="KW-1185">Reference proteome</keyword>
<comment type="caution">
    <text evidence="10">The sequence shown here is derived from an EMBL/GenBank/DDBJ whole genome shotgun (WGS) entry which is preliminary data.</text>
</comment>
<dbReference type="SUPFAM" id="SSF47384">
    <property type="entry name" value="Homodimeric domain of signal transducing histidine kinase"/>
    <property type="match status" value="1"/>
</dbReference>
<dbReference type="GO" id="GO:0005524">
    <property type="term" value="F:ATP binding"/>
    <property type="evidence" value="ECO:0007669"/>
    <property type="project" value="UniProtKB-KW"/>
</dbReference>
<dbReference type="RefSeq" id="WP_134212881.1">
    <property type="nucleotide sequence ID" value="NZ_QFFZ01000007.1"/>
</dbReference>
<dbReference type="GO" id="GO:0000155">
    <property type="term" value="F:phosphorelay sensor kinase activity"/>
    <property type="evidence" value="ECO:0007669"/>
    <property type="project" value="InterPro"/>
</dbReference>
<dbReference type="InterPro" id="IPR036097">
    <property type="entry name" value="HisK_dim/P_sf"/>
</dbReference>
<dbReference type="InterPro" id="IPR004358">
    <property type="entry name" value="Sig_transdc_His_kin-like_C"/>
</dbReference>
<keyword evidence="8" id="KW-0902">Two-component regulatory system</keyword>
<organism evidence="10 11">
    <name type="scientific">Pelotomaculum propionicicum</name>
    <dbReference type="NCBI Taxonomy" id="258475"/>
    <lineage>
        <taxon>Bacteria</taxon>
        <taxon>Bacillati</taxon>
        <taxon>Bacillota</taxon>
        <taxon>Clostridia</taxon>
        <taxon>Eubacteriales</taxon>
        <taxon>Desulfotomaculaceae</taxon>
        <taxon>Pelotomaculum</taxon>
    </lineage>
</organism>
<evidence type="ECO:0000256" key="5">
    <source>
        <dbReference type="ARBA" id="ARBA00022741"/>
    </source>
</evidence>
<keyword evidence="6 10" id="KW-0418">Kinase</keyword>